<dbReference type="AlphaFoldDB" id="A0A166Z6M6"/>
<protein>
    <submittedName>
        <fullName evidence="1">Asparagine synthase</fullName>
    </submittedName>
</protein>
<comment type="caution">
    <text evidence="1">The sequence shown here is derived from an EMBL/GenBank/DDBJ whole genome shotgun (WGS) entry which is preliminary data.</text>
</comment>
<reference evidence="1 2" key="1">
    <citation type="submission" date="2015-06" db="EMBL/GenBank/DDBJ databases">
        <title>Survival trade-offs in plant roots during colonization by closely related pathogenic and mutualistic fungi.</title>
        <authorList>
            <person name="Hacquard S."/>
            <person name="Kracher B."/>
            <person name="Hiruma K."/>
            <person name="Weinman A."/>
            <person name="Muench P."/>
            <person name="Garrido Oter R."/>
            <person name="Ver Loren van Themaat E."/>
            <person name="Dallerey J.-F."/>
            <person name="Damm U."/>
            <person name="Henrissat B."/>
            <person name="Lespinet O."/>
            <person name="Thon M."/>
            <person name="Kemen E."/>
            <person name="McHardy A.C."/>
            <person name="Schulze-Lefert P."/>
            <person name="O'Connell R.J."/>
        </authorList>
    </citation>
    <scope>NUCLEOTIDE SEQUENCE [LARGE SCALE GENOMIC DNA]</scope>
    <source>
        <strain evidence="1 2">0861</strain>
    </source>
</reference>
<keyword evidence="2" id="KW-1185">Reference proteome</keyword>
<dbReference type="Gene3D" id="3.60.20.10">
    <property type="entry name" value="Glutamine Phosphoribosylpyrophosphate, subunit 1, domain 1"/>
    <property type="match status" value="1"/>
</dbReference>
<proteinExistence type="predicted"/>
<dbReference type="OrthoDB" id="409189at2759"/>
<dbReference type="STRING" id="708197.A0A166Z6M6"/>
<name>A0A166Z6M6_9PEZI</name>
<evidence type="ECO:0000313" key="1">
    <source>
        <dbReference type="EMBL" id="KZL78507.1"/>
    </source>
</evidence>
<dbReference type="Proteomes" id="UP000076552">
    <property type="component" value="Unassembled WGS sequence"/>
</dbReference>
<organism evidence="1 2">
    <name type="scientific">Colletotrichum tofieldiae</name>
    <dbReference type="NCBI Taxonomy" id="708197"/>
    <lineage>
        <taxon>Eukaryota</taxon>
        <taxon>Fungi</taxon>
        <taxon>Dikarya</taxon>
        <taxon>Ascomycota</taxon>
        <taxon>Pezizomycotina</taxon>
        <taxon>Sordariomycetes</taxon>
        <taxon>Hypocreomycetidae</taxon>
        <taxon>Glomerellales</taxon>
        <taxon>Glomerellaceae</taxon>
        <taxon>Colletotrichum</taxon>
        <taxon>Colletotrichum spaethianum species complex</taxon>
    </lineage>
</organism>
<sequence length="193" mass="20607">MAGIQYGPSEARPDIQDKLTQSPSLLRYCGPDATVTWIISESTIGTLSLSRSQLGVSHEHESTGLGHARLCIADLFSTGFADGRAHVSVKGEIYDHDAIRACCVTEHGYRFSGWADSEVIPNAVPAPRRARVSEANARRARPHLARCVGGRDSVNDGHGFPVRTLAASGIKAFLPMGWQPEWDVAAVASGATA</sequence>
<dbReference type="InterPro" id="IPR029055">
    <property type="entry name" value="Ntn_hydrolases_N"/>
</dbReference>
<dbReference type="EMBL" id="LFIV01000002">
    <property type="protein sequence ID" value="KZL78507.1"/>
    <property type="molecule type" value="Genomic_DNA"/>
</dbReference>
<accession>A0A166Z6M6</accession>
<gene>
    <name evidence="1" type="ORF">CT0861_08713</name>
</gene>
<dbReference type="SUPFAM" id="SSF56235">
    <property type="entry name" value="N-terminal nucleophile aminohydrolases (Ntn hydrolases)"/>
    <property type="match status" value="1"/>
</dbReference>
<evidence type="ECO:0000313" key="2">
    <source>
        <dbReference type="Proteomes" id="UP000076552"/>
    </source>
</evidence>